<comment type="cofactor">
    <cofactor evidence="5">
        <name>pyridoxal 5'-phosphate</name>
        <dbReference type="ChEBI" id="CHEBI:597326"/>
    </cofactor>
</comment>
<dbReference type="InterPro" id="IPR015424">
    <property type="entry name" value="PyrdxlP-dep_Trfase"/>
</dbReference>
<evidence type="ECO:0000256" key="2">
    <source>
        <dbReference type="ARBA" id="ARBA00022801"/>
    </source>
</evidence>
<dbReference type="GO" id="GO:0030170">
    <property type="term" value="F:pyridoxal phosphate binding"/>
    <property type="evidence" value="ECO:0007669"/>
    <property type="project" value="UniProtKB-UniRule"/>
</dbReference>
<organism evidence="6 7">
    <name type="scientific">Nocardioides glacieisoli</name>
    <dbReference type="NCBI Taxonomy" id="1168730"/>
    <lineage>
        <taxon>Bacteria</taxon>
        <taxon>Bacillati</taxon>
        <taxon>Actinomycetota</taxon>
        <taxon>Actinomycetes</taxon>
        <taxon>Propionibacteriales</taxon>
        <taxon>Nocardioidaceae</taxon>
        <taxon>Nocardioides</taxon>
    </lineage>
</organism>
<reference evidence="6 7" key="1">
    <citation type="submission" date="2019-01" db="EMBL/GenBank/DDBJ databases">
        <title>Novel species of Nocardioides.</title>
        <authorList>
            <person name="Liu Q."/>
            <person name="Xin Y.-H."/>
        </authorList>
    </citation>
    <scope>NUCLEOTIDE SEQUENCE [LARGE SCALE GENOMIC DNA]</scope>
    <source>
        <strain evidence="6 7">HLT3-15</strain>
    </source>
</reference>
<dbReference type="Proteomes" id="UP000291838">
    <property type="component" value="Unassembled WGS sequence"/>
</dbReference>
<evidence type="ECO:0000256" key="4">
    <source>
        <dbReference type="NCBIfam" id="TIGR01814"/>
    </source>
</evidence>
<dbReference type="NCBIfam" id="TIGR01814">
    <property type="entry name" value="kynureninase"/>
    <property type="match status" value="1"/>
</dbReference>
<dbReference type="RefSeq" id="WP_129473108.1">
    <property type="nucleotide sequence ID" value="NZ_SDWS01000001.1"/>
</dbReference>
<dbReference type="EMBL" id="SDWS01000001">
    <property type="protein sequence ID" value="RYB96156.1"/>
    <property type="molecule type" value="Genomic_DNA"/>
</dbReference>
<keyword evidence="3 5" id="KW-0663">Pyridoxal phosphate</keyword>
<comment type="similarity">
    <text evidence="5">Belongs to the kynureninase family.</text>
</comment>
<evidence type="ECO:0000313" key="7">
    <source>
        <dbReference type="Proteomes" id="UP000291838"/>
    </source>
</evidence>
<dbReference type="PANTHER" id="PTHR14084:SF0">
    <property type="entry name" value="KYNURENINASE"/>
    <property type="match status" value="1"/>
</dbReference>
<dbReference type="GO" id="GO:0009435">
    <property type="term" value="P:NAD+ biosynthetic process"/>
    <property type="evidence" value="ECO:0007669"/>
    <property type="project" value="UniProtKB-UniRule"/>
</dbReference>
<evidence type="ECO:0000313" key="6">
    <source>
        <dbReference type="EMBL" id="RYB96156.1"/>
    </source>
</evidence>
<comment type="pathway">
    <text evidence="5">Cofactor biosynthesis; NAD(+) biosynthesis; quinolinate from L-kynurenine: step 2/3.</text>
</comment>
<dbReference type="GO" id="GO:0097053">
    <property type="term" value="P:L-kynurenine catabolic process"/>
    <property type="evidence" value="ECO:0007669"/>
    <property type="project" value="UniProtKB-UniPathway"/>
</dbReference>
<dbReference type="GO" id="GO:0030429">
    <property type="term" value="F:kynureninase activity"/>
    <property type="evidence" value="ECO:0007669"/>
    <property type="project" value="UniProtKB-UniRule"/>
</dbReference>
<dbReference type="SUPFAM" id="SSF53383">
    <property type="entry name" value="PLP-dependent transferases"/>
    <property type="match status" value="1"/>
</dbReference>
<dbReference type="InterPro" id="IPR015421">
    <property type="entry name" value="PyrdxlP-dep_Trfase_major"/>
</dbReference>
<dbReference type="InterPro" id="IPR010111">
    <property type="entry name" value="Kynureninase"/>
</dbReference>
<comment type="function">
    <text evidence="5">Catalyzes the cleavage of L-kynurenine (L-Kyn) and L-3-hydroxykynurenine (L-3OHKyn) into anthranilic acid (AA) and 3-hydroxyanthranilic acid (3-OHAA), respectively.</text>
</comment>
<gene>
    <name evidence="6" type="primary">kynU</name>
    <name evidence="6" type="ORF">EUA06_00795</name>
</gene>
<dbReference type="InterPro" id="IPR015422">
    <property type="entry name" value="PyrdxlP-dep_Trfase_small"/>
</dbReference>
<dbReference type="PIRSF" id="PIRSF038800">
    <property type="entry name" value="KYNU"/>
    <property type="match status" value="1"/>
</dbReference>
<accession>A0A4Q2S4B0</accession>
<evidence type="ECO:0000256" key="1">
    <source>
        <dbReference type="ARBA" id="ARBA00022642"/>
    </source>
</evidence>
<dbReference type="Gene3D" id="3.40.640.10">
    <property type="entry name" value="Type I PLP-dependent aspartate aminotransferase-like (Major domain)"/>
    <property type="match status" value="1"/>
</dbReference>
<dbReference type="Pfam" id="PF22580">
    <property type="entry name" value="KYNU_C"/>
    <property type="match status" value="1"/>
</dbReference>
<protein>
    <recommendedName>
        <fullName evidence="4 5">Kynureninase</fullName>
        <ecNumber evidence="4 5">3.7.1.3</ecNumber>
    </recommendedName>
</protein>
<keyword evidence="7" id="KW-1185">Reference proteome</keyword>
<keyword evidence="2 5" id="KW-0378">Hydrolase</keyword>
<evidence type="ECO:0000256" key="3">
    <source>
        <dbReference type="ARBA" id="ARBA00022898"/>
    </source>
</evidence>
<dbReference type="AlphaFoldDB" id="A0A4Q2S4B0"/>
<comment type="catalytic activity">
    <reaction evidence="5">
        <text>L-kynurenine + H2O = anthranilate + L-alanine + H(+)</text>
        <dbReference type="Rhea" id="RHEA:16813"/>
        <dbReference type="ChEBI" id="CHEBI:15377"/>
        <dbReference type="ChEBI" id="CHEBI:15378"/>
        <dbReference type="ChEBI" id="CHEBI:16567"/>
        <dbReference type="ChEBI" id="CHEBI:57959"/>
        <dbReference type="ChEBI" id="CHEBI:57972"/>
        <dbReference type="EC" id="3.7.1.3"/>
    </reaction>
</comment>
<comment type="pathway">
    <text evidence="5">Amino-acid degradation; L-kynurenine degradation; L-alanine and anthranilate from L-kynurenine: step 1/1.</text>
</comment>
<proteinExistence type="inferred from homology"/>
<dbReference type="UniPathway" id="UPA00334">
    <property type="reaction ID" value="UER00455"/>
</dbReference>
<dbReference type="OrthoDB" id="9812626at2"/>
<name>A0A4Q2S4B0_9ACTN</name>
<sequence>MSTASPRSSAELDAADPLAPLRDRFVGAESDLVYFDGNSLGRPVADVADRLTTFVQEEWGGRLIRGWDERWMDLPTTLGDDLGRIALGAAAGQTAIGDSTTVWLYKLMRAAVDHAVRTDPARTEIVIDTDNFPTDRYVAEGIAAERGLTLRWIEVDTSAGVTADQVREAVSERTALVVVNHVAYRSAWLADAPELTRIVHEAGALVLWDLCHSAGVVPTALDAWDVDLAVGCTYKYLNGGPGSPAFGYVNARLQGELTQPIQGWMGHADPFLMGPGYTPAPGIRRFISGTPPILGMVAMQSMLELVDEAGIEAIREKSVALTSYAVELAEATLPEVTLASPRDPAQRGGHITLHHDRMREVTAALWQRDVIPDYRDPGGLRIGLSPLSTSFDEVERGIAAVAEALR</sequence>
<dbReference type="GO" id="GO:0005737">
    <property type="term" value="C:cytoplasm"/>
    <property type="evidence" value="ECO:0007669"/>
    <property type="project" value="UniProtKB-UniRule"/>
</dbReference>
<comment type="caution">
    <text evidence="6">The sequence shown here is derived from an EMBL/GenBank/DDBJ whole genome shotgun (WGS) entry which is preliminary data.</text>
</comment>
<dbReference type="PANTHER" id="PTHR14084">
    <property type="entry name" value="KYNURENINASE"/>
    <property type="match status" value="1"/>
</dbReference>
<evidence type="ECO:0000256" key="5">
    <source>
        <dbReference type="PIRNR" id="PIRNR038800"/>
    </source>
</evidence>
<dbReference type="EC" id="3.7.1.3" evidence="4 5"/>
<dbReference type="Gene3D" id="3.90.1150.10">
    <property type="entry name" value="Aspartate Aminotransferase, domain 1"/>
    <property type="match status" value="1"/>
</dbReference>
<dbReference type="GO" id="GO:0019441">
    <property type="term" value="P:L-tryptophan catabolic process to kynurenine"/>
    <property type="evidence" value="ECO:0007669"/>
    <property type="project" value="TreeGrafter"/>
</dbReference>
<comment type="subunit">
    <text evidence="5">Homodimer.</text>
</comment>
<comment type="catalytic activity">
    <reaction evidence="5">
        <text>3-hydroxy-L-kynurenine + H2O = 3-hydroxyanthranilate + L-alanine + H(+)</text>
        <dbReference type="Rhea" id="RHEA:25143"/>
        <dbReference type="ChEBI" id="CHEBI:15377"/>
        <dbReference type="ChEBI" id="CHEBI:15378"/>
        <dbReference type="ChEBI" id="CHEBI:36559"/>
        <dbReference type="ChEBI" id="CHEBI:57972"/>
        <dbReference type="ChEBI" id="CHEBI:58125"/>
        <dbReference type="EC" id="3.7.1.3"/>
    </reaction>
</comment>
<dbReference type="UniPathway" id="UPA00253">
    <property type="reaction ID" value="UER00329"/>
</dbReference>
<dbReference type="GO" id="GO:0043420">
    <property type="term" value="P:anthranilate metabolic process"/>
    <property type="evidence" value="ECO:0007669"/>
    <property type="project" value="TreeGrafter"/>
</dbReference>
<keyword evidence="1 5" id="KW-0662">Pyridine nucleotide biosynthesis</keyword>